<dbReference type="GO" id="GO:0008556">
    <property type="term" value="F:P-type potassium transmembrane transporter activity"/>
    <property type="evidence" value="ECO:0007669"/>
    <property type="project" value="InterPro"/>
</dbReference>
<comment type="similarity">
    <text evidence="11">Belongs to the KdpC family.</text>
</comment>
<keyword evidence="14" id="KW-1185">Reference proteome</keyword>
<dbReference type="EMBL" id="CP009922">
    <property type="protein sequence ID" value="AKG42773.1"/>
    <property type="molecule type" value="Genomic_DNA"/>
</dbReference>
<sequence>MVLSVLRQAAAGLRVLLLMTVLCGLAYPVVIWGVAQTAFHDQANGSLVHAGGRVVGSSLIGQDFGGPLWFHPRPGGYDPLATGGSNLGPSSARLLAEVRLRRSSVARTEHVPAHEVPPDPLTGSASGLDPHISPEYARQQVTRVARAHGLTEQQVRELVDSHVQGRTLGFLGQERVNVLRLNLALAAKAG</sequence>
<keyword evidence="3 11" id="KW-0633">Potassium transport</keyword>
<keyword evidence="6 11" id="KW-0067">ATP-binding</keyword>
<evidence type="ECO:0000256" key="5">
    <source>
        <dbReference type="ARBA" id="ARBA00022741"/>
    </source>
</evidence>
<keyword evidence="2 11" id="KW-1003">Cell membrane</keyword>
<proteinExistence type="inferred from homology"/>
<protein>
    <recommendedName>
        <fullName evidence="11">Potassium-transporting ATPase KdpC subunit</fullName>
    </recommendedName>
    <alternativeName>
        <fullName evidence="11">ATP phosphohydrolase [potassium-transporting] C chain</fullName>
    </alternativeName>
    <alternativeName>
        <fullName evidence="11">Potassium-binding and translocating subunit C</fullName>
    </alternativeName>
    <alternativeName>
        <fullName evidence="11">Potassium-translocating ATPase C chain</fullName>
    </alternativeName>
</protein>
<evidence type="ECO:0000256" key="7">
    <source>
        <dbReference type="ARBA" id="ARBA00022958"/>
    </source>
</evidence>
<dbReference type="PANTHER" id="PTHR30042:SF2">
    <property type="entry name" value="POTASSIUM-TRANSPORTING ATPASE KDPC SUBUNIT"/>
    <property type="match status" value="1"/>
</dbReference>
<evidence type="ECO:0000256" key="8">
    <source>
        <dbReference type="ARBA" id="ARBA00022989"/>
    </source>
</evidence>
<dbReference type="Pfam" id="PF02669">
    <property type="entry name" value="KdpC"/>
    <property type="match status" value="1"/>
</dbReference>
<dbReference type="AlphaFoldDB" id="A0A0F7FS11"/>
<keyword evidence="10 11" id="KW-0472">Membrane</keyword>
<evidence type="ECO:0000256" key="9">
    <source>
        <dbReference type="ARBA" id="ARBA00023065"/>
    </source>
</evidence>
<dbReference type="NCBIfam" id="NF001454">
    <property type="entry name" value="PRK00315.1"/>
    <property type="match status" value="1"/>
</dbReference>
<reference evidence="13" key="1">
    <citation type="submission" date="2019-08" db="EMBL/GenBank/DDBJ databases">
        <title>Complete genome sequence of a mangrove-derived Streptomyces xiamenensis.</title>
        <authorList>
            <person name="Xu J."/>
        </authorList>
    </citation>
    <scope>NUCLEOTIDE SEQUENCE</scope>
    <source>
        <strain evidence="13">318</strain>
    </source>
</reference>
<dbReference type="PANTHER" id="PTHR30042">
    <property type="entry name" value="POTASSIUM-TRANSPORTING ATPASE C CHAIN"/>
    <property type="match status" value="1"/>
</dbReference>
<name>A0A0F7FS11_9ACTN</name>
<keyword evidence="7 11" id="KW-0630">Potassium</keyword>
<dbReference type="KEGG" id="sxi:SXIM_13890"/>
<organism evidence="13 14">
    <name type="scientific">Streptomyces xiamenensis</name>
    <dbReference type="NCBI Taxonomy" id="408015"/>
    <lineage>
        <taxon>Bacteria</taxon>
        <taxon>Bacillati</taxon>
        <taxon>Actinomycetota</taxon>
        <taxon>Actinomycetes</taxon>
        <taxon>Kitasatosporales</taxon>
        <taxon>Streptomycetaceae</taxon>
        <taxon>Streptomyces</taxon>
    </lineage>
</organism>
<comment type="subunit">
    <text evidence="11">The system is composed of three essential subunits: KdpA, KdpB and KdpC.</text>
</comment>
<comment type="subcellular location">
    <subcellularLocation>
        <location evidence="11">Cell membrane</location>
        <topology evidence="11">Single-pass membrane protein</topology>
    </subcellularLocation>
</comment>
<dbReference type="NCBIfam" id="TIGR00681">
    <property type="entry name" value="kdpC"/>
    <property type="match status" value="1"/>
</dbReference>
<evidence type="ECO:0000256" key="3">
    <source>
        <dbReference type="ARBA" id="ARBA00022538"/>
    </source>
</evidence>
<dbReference type="GO" id="GO:0005886">
    <property type="term" value="C:plasma membrane"/>
    <property type="evidence" value="ECO:0007669"/>
    <property type="project" value="UniProtKB-SubCell"/>
</dbReference>
<evidence type="ECO:0000256" key="2">
    <source>
        <dbReference type="ARBA" id="ARBA00022475"/>
    </source>
</evidence>
<keyword evidence="4 11" id="KW-0812">Transmembrane</keyword>
<dbReference type="HAMAP" id="MF_00276">
    <property type="entry name" value="KdpC"/>
    <property type="match status" value="1"/>
</dbReference>
<evidence type="ECO:0000313" key="13">
    <source>
        <dbReference type="EMBL" id="AKG42773.1"/>
    </source>
</evidence>
<evidence type="ECO:0000313" key="14">
    <source>
        <dbReference type="Proteomes" id="UP000034034"/>
    </source>
</evidence>
<feature type="region of interest" description="Disordered" evidence="12">
    <location>
        <begin position="107"/>
        <end position="132"/>
    </location>
</feature>
<gene>
    <name evidence="11" type="primary">kdpC</name>
    <name evidence="13" type="ORF">SXIM_13890</name>
</gene>
<keyword evidence="1 11" id="KW-0813">Transport</keyword>
<evidence type="ECO:0000256" key="12">
    <source>
        <dbReference type="SAM" id="MobiDB-lite"/>
    </source>
</evidence>
<evidence type="ECO:0000256" key="11">
    <source>
        <dbReference type="HAMAP-Rule" id="MF_00276"/>
    </source>
</evidence>
<evidence type="ECO:0000256" key="10">
    <source>
        <dbReference type="ARBA" id="ARBA00023136"/>
    </source>
</evidence>
<evidence type="ECO:0000256" key="6">
    <source>
        <dbReference type="ARBA" id="ARBA00022840"/>
    </source>
</evidence>
<evidence type="ECO:0000256" key="1">
    <source>
        <dbReference type="ARBA" id="ARBA00022448"/>
    </source>
</evidence>
<comment type="function">
    <text evidence="11">Part of the high-affinity ATP-driven potassium transport (or Kdp) system, which catalyzes the hydrolysis of ATP coupled with the electrogenic transport of potassium into the cytoplasm. This subunit acts as a catalytic chaperone that increases the ATP-binding affinity of the ATP-hydrolyzing subunit KdpB by the formation of a transient KdpB/KdpC/ATP ternary complex.</text>
</comment>
<feature type="compositionally biased region" description="Basic and acidic residues" evidence="12">
    <location>
        <begin position="107"/>
        <end position="117"/>
    </location>
</feature>
<accession>A0A0F7FS11</accession>
<dbReference type="STRING" id="408015.SXIM_13890"/>
<keyword evidence="5 11" id="KW-0547">Nucleotide-binding</keyword>
<dbReference type="InterPro" id="IPR003820">
    <property type="entry name" value="KdpC"/>
</dbReference>
<dbReference type="GO" id="GO:0005524">
    <property type="term" value="F:ATP binding"/>
    <property type="evidence" value="ECO:0007669"/>
    <property type="project" value="UniProtKB-UniRule"/>
</dbReference>
<feature type="transmembrane region" description="Helical" evidence="11">
    <location>
        <begin position="12"/>
        <end position="35"/>
    </location>
</feature>
<dbReference type="PIRSF" id="PIRSF001296">
    <property type="entry name" value="K_ATPase_KdpC"/>
    <property type="match status" value="1"/>
</dbReference>
<evidence type="ECO:0000256" key="4">
    <source>
        <dbReference type="ARBA" id="ARBA00022692"/>
    </source>
</evidence>
<dbReference type="PATRIC" id="fig|408015.6.peg.1424"/>
<keyword evidence="9 11" id="KW-0406">Ion transport</keyword>
<keyword evidence="8 11" id="KW-1133">Transmembrane helix</keyword>
<dbReference type="HOGENOM" id="CLU_077094_2_0_11"/>
<dbReference type="Proteomes" id="UP000034034">
    <property type="component" value="Chromosome"/>
</dbReference>